<evidence type="ECO:0000313" key="3">
    <source>
        <dbReference type="Proteomes" id="UP001164286"/>
    </source>
</evidence>
<dbReference type="AlphaFoldDB" id="A0AA38HEC9"/>
<feature type="region of interest" description="Disordered" evidence="1">
    <location>
        <begin position="644"/>
        <end position="670"/>
    </location>
</feature>
<accession>A0AA38HEC9</accession>
<dbReference type="EMBL" id="JAKWFO010000004">
    <property type="protein sequence ID" value="KAI9637669.1"/>
    <property type="molecule type" value="Genomic_DNA"/>
</dbReference>
<evidence type="ECO:0000256" key="1">
    <source>
        <dbReference type="SAM" id="MobiDB-lite"/>
    </source>
</evidence>
<protein>
    <submittedName>
        <fullName evidence="2">Uncharacterized protein</fullName>
    </submittedName>
</protein>
<evidence type="ECO:0000313" key="2">
    <source>
        <dbReference type="EMBL" id="KAI9637669.1"/>
    </source>
</evidence>
<feature type="region of interest" description="Disordered" evidence="1">
    <location>
        <begin position="706"/>
        <end position="779"/>
    </location>
</feature>
<dbReference type="GeneID" id="77727709"/>
<gene>
    <name evidence="2" type="ORF">MKK02DRAFT_32458</name>
</gene>
<feature type="compositionally biased region" description="Basic residues" evidence="1">
    <location>
        <begin position="761"/>
        <end position="771"/>
    </location>
</feature>
<feature type="region of interest" description="Disordered" evidence="1">
    <location>
        <begin position="381"/>
        <end position="506"/>
    </location>
</feature>
<feature type="region of interest" description="Disordered" evidence="1">
    <location>
        <begin position="102"/>
        <end position="141"/>
    </location>
</feature>
<dbReference type="Proteomes" id="UP001164286">
    <property type="component" value="Unassembled WGS sequence"/>
</dbReference>
<feature type="compositionally biased region" description="Low complexity" evidence="1">
    <location>
        <begin position="726"/>
        <end position="747"/>
    </location>
</feature>
<feature type="region of interest" description="Disordered" evidence="1">
    <location>
        <begin position="204"/>
        <end position="360"/>
    </location>
</feature>
<keyword evidence="3" id="KW-1185">Reference proteome</keyword>
<feature type="compositionally biased region" description="Polar residues" evidence="1">
    <location>
        <begin position="223"/>
        <end position="238"/>
    </location>
</feature>
<organism evidence="2 3">
    <name type="scientific">Dioszegia hungarica</name>
    <dbReference type="NCBI Taxonomy" id="4972"/>
    <lineage>
        <taxon>Eukaryota</taxon>
        <taxon>Fungi</taxon>
        <taxon>Dikarya</taxon>
        <taxon>Basidiomycota</taxon>
        <taxon>Agaricomycotina</taxon>
        <taxon>Tremellomycetes</taxon>
        <taxon>Tremellales</taxon>
        <taxon>Bulleribasidiaceae</taxon>
        <taxon>Dioszegia</taxon>
    </lineage>
</organism>
<feature type="compositionally biased region" description="Polar residues" evidence="1">
    <location>
        <begin position="462"/>
        <end position="474"/>
    </location>
</feature>
<name>A0AA38HEC9_9TREE</name>
<feature type="compositionally biased region" description="Pro residues" evidence="1">
    <location>
        <begin position="444"/>
        <end position="456"/>
    </location>
</feature>
<dbReference type="RefSeq" id="XP_052947446.1">
    <property type="nucleotide sequence ID" value="XM_053088504.1"/>
</dbReference>
<feature type="compositionally biased region" description="Low complexity" evidence="1">
    <location>
        <begin position="130"/>
        <end position="141"/>
    </location>
</feature>
<proteinExistence type="predicted"/>
<feature type="compositionally biased region" description="Low complexity" evidence="1">
    <location>
        <begin position="107"/>
        <end position="123"/>
    </location>
</feature>
<sequence>MPKASPETLNADPRIARAILSAPYPLASIRTRSYIVFRPVHAPGDNGGTGHGGQQLMRPVGFVSNVPYPGSSPLPLSGQGIHSGPVPPLGGWRIPIAVPRQQPQLPPQTDAQRAAAQQLQEALRPPPPAFGSDAPPRGGEAAEGALHVAHEIGKILPRNSASSGPKGPPQGLNLLISTFQTILPRSLLEFRQMHEALITPPKLTSSTTFYTGVTAGGGETARPSPTTPIAPTRPSTAVSAKVGGRRYGQKGRESDSEESNSGWSSDATITKRKYRSPLTPRLETPSTPKPLPSRTSHLQDHQHPIPPHHLSKGKSRATNPAHPSPQLFLGQTNRSPFTYDLSRRRRRSGSDSTMSMLGFESDGDMTGTTVVRVPRSFAKRRHGSGGTFFRDVQGTGKGKGRMGRVEEEQFERARQLQQQRRSLAPAPEAPTFIAPPSHSATPYQPMPAHHPPPPQAYHPFQRQVSPERSYSPQPISIDPQSAALPIPSSGWPHAPQPAAAVPSPGHIGLLEATNLPWQPQHPVPHHRSRPPFTKACHNFLYAKHRQTARRRKLLLDYHRRARDEAEAEHDDEAMQVDTPAVPSFADHRPVSMAPRQHVGYAGTAQQYQLPAGSQAAQAYQYLPSQTAQANLSAAEPHQVSIRSVASIARVRSDDDQKPARKRRREMSPESVYQPFVSQYVSPSYCAPGPQLQQQLPTIPPTYTNSPVVCNPPTAQSNFPTGVRSHSLPSQPLAGPSGSGPATSTSLLPSIEIRTPSPAHQPPRHRHNRHHRASAEISSTGIVRIPAGAYGHFEFERGRAEEMDRRLMEGVKVARRDAWLDEMKIEVFSR</sequence>
<feature type="compositionally biased region" description="Polar residues" evidence="1">
    <location>
        <begin position="706"/>
        <end position="719"/>
    </location>
</feature>
<feature type="compositionally biased region" description="Basic and acidic residues" evidence="1">
    <location>
        <begin position="403"/>
        <end position="414"/>
    </location>
</feature>
<comment type="caution">
    <text evidence="2">The sequence shown here is derived from an EMBL/GenBank/DDBJ whole genome shotgun (WGS) entry which is preliminary data.</text>
</comment>
<reference evidence="2" key="1">
    <citation type="journal article" date="2022" name="G3 (Bethesda)">
        <title>High quality genome of the basidiomycete yeast Dioszegia hungarica PDD-24b-2 isolated from cloud water.</title>
        <authorList>
            <person name="Jarrige D."/>
            <person name="Haridas S."/>
            <person name="Bleykasten-Grosshans C."/>
            <person name="Joly M."/>
            <person name="Nadalig T."/>
            <person name="Sancelme M."/>
            <person name="Vuilleumier S."/>
            <person name="Grigoriev I.V."/>
            <person name="Amato P."/>
            <person name="Bringel F."/>
        </authorList>
    </citation>
    <scope>NUCLEOTIDE SEQUENCE</scope>
    <source>
        <strain evidence="2">PDD-24b-2</strain>
    </source>
</reference>